<organism evidence="1 2">
    <name type="scientific">Orchesella dallaii</name>
    <dbReference type="NCBI Taxonomy" id="48710"/>
    <lineage>
        <taxon>Eukaryota</taxon>
        <taxon>Metazoa</taxon>
        <taxon>Ecdysozoa</taxon>
        <taxon>Arthropoda</taxon>
        <taxon>Hexapoda</taxon>
        <taxon>Collembola</taxon>
        <taxon>Entomobryomorpha</taxon>
        <taxon>Entomobryoidea</taxon>
        <taxon>Orchesellidae</taxon>
        <taxon>Orchesellinae</taxon>
        <taxon>Orchesella</taxon>
    </lineage>
</organism>
<sequence length="117" mass="13464">MGMKKTDSHNAMAMQAQSWIACSSAKSENYSKSECHWQTLPTEQECKPSKFILLNNAPALDDLNLILSRRQNLIMREIQLLNTAEAILKEIKQRLIIIKSRTNNYDTSKAVRNRPWS</sequence>
<comment type="caution">
    <text evidence="1">The sequence shown here is derived from an EMBL/GenBank/DDBJ whole genome shotgun (WGS) entry which is preliminary data.</text>
</comment>
<keyword evidence="2" id="KW-1185">Reference proteome</keyword>
<gene>
    <name evidence="1" type="ORF">ODALV1_LOCUS9176</name>
</gene>
<accession>A0ABP1QAE6</accession>
<evidence type="ECO:0000313" key="2">
    <source>
        <dbReference type="Proteomes" id="UP001642540"/>
    </source>
</evidence>
<dbReference type="EMBL" id="CAXLJM020000027">
    <property type="protein sequence ID" value="CAL8095787.1"/>
    <property type="molecule type" value="Genomic_DNA"/>
</dbReference>
<proteinExistence type="predicted"/>
<evidence type="ECO:0000313" key="1">
    <source>
        <dbReference type="EMBL" id="CAL8095787.1"/>
    </source>
</evidence>
<dbReference type="PROSITE" id="PS51257">
    <property type="entry name" value="PROKAR_LIPOPROTEIN"/>
    <property type="match status" value="1"/>
</dbReference>
<name>A0ABP1QAE6_9HEXA</name>
<dbReference type="Proteomes" id="UP001642540">
    <property type="component" value="Unassembled WGS sequence"/>
</dbReference>
<protein>
    <submittedName>
        <fullName evidence="1">Uncharacterized protein</fullName>
    </submittedName>
</protein>
<reference evidence="1 2" key="1">
    <citation type="submission" date="2024-08" db="EMBL/GenBank/DDBJ databases">
        <authorList>
            <person name="Cucini C."/>
            <person name="Frati F."/>
        </authorList>
    </citation>
    <scope>NUCLEOTIDE SEQUENCE [LARGE SCALE GENOMIC DNA]</scope>
</reference>